<gene>
    <name evidence="6" type="ORF">FHT02_001017</name>
</gene>
<evidence type="ECO:0000256" key="3">
    <source>
        <dbReference type="ARBA" id="ARBA00022989"/>
    </source>
</evidence>
<evidence type="ECO:0000256" key="5">
    <source>
        <dbReference type="SAM" id="Phobius"/>
    </source>
</evidence>
<evidence type="ECO:0000313" key="7">
    <source>
        <dbReference type="Proteomes" id="UP000527143"/>
    </source>
</evidence>
<evidence type="ECO:0000313" key="6">
    <source>
        <dbReference type="EMBL" id="MBB5709795.1"/>
    </source>
</evidence>
<name>A0A840YBX3_9SPHN</name>
<feature type="transmembrane region" description="Helical" evidence="5">
    <location>
        <begin position="138"/>
        <end position="161"/>
    </location>
</feature>
<comment type="caution">
    <text evidence="6">The sequence shown here is derived from an EMBL/GenBank/DDBJ whole genome shotgun (WGS) entry which is preliminary data.</text>
</comment>
<protein>
    <submittedName>
        <fullName evidence="6">Uncharacterized protein involved in cysteine biosynthesis</fullName>
    </submittedName>
</protein>
<comment type="subcellular location">
    <subcellularLocation>
        <location evidence="1">Membrane</location>
        <topology evidence="1">Multi-pass membrane protein</topology>
    </subcellularLocation>
</comment>
<organism evidence="6 7">
    <name type="scientific">Sphingomonas xinjiangensis</name>
    <dbReference type="NCBI Taxonomy" id="643568"/>
    <lineage>
        <taxon>Bacteria</taxon>
        <taxon>Pseudomonadati</taxon>
        <taxon>Pseudomonadota</taxon>
        <taxon>Alphaproteobacteria</taxon>
        <taxon>Sphingomonadales</taxon>
        <taxon>Sphingomonadaceae</taxon>
        <taxon>Sphingomonas</taxon>
    </lineage>
</organism>
<evidence type="ECO:0000256" key="1">
    <source>
        <dbReference type="ARBA" id="ARBA00004141"/>
    </source>
</evidence>
<keyword evidence="4 5" id="KW-0472">Membrane</keyword>
<dbReference type="Pfam" id="PF07264">
    <property type="entry name" value="EI24"/>
    <property type="match status" value="1"/>
</dbReference>
<dbReference type="InterPro" id="IPR059112">
    <property type="entry name" value="CysZ/EI24"/>
</dbReference>
<dbReference type="Proteomes" id="UP000527143">
    <property type="component" value="Unassembled WGS sequence"/>
</dbReference>
<reference evidence="6 7" key="1">
    <citation type="submission" date="2020-08" db="EMBL/GenBank/DDBJ databases">
        <title>Genomic Encyclopedia of Type Strains, Phase IV (KMG-IV): sequencing the most valuable type-strain genomes for metagenomic binning, comparative biology and taxonomic classification.</title>
        <authorList>
            <person name="Goeker M."/>
        </authorList>
    </citation>
    <scope>NUCLEOTIDE SEQUENCE [LARGE SCALE GENOMIC DNA]</scope>
    <source>
        <strain evidence="6 7">DSM 26736</strain>
    </source>
</reference>
<accession>A0A840YBX3</accession>
<keyword evidence="3 5" id="KW-1133">Transmembrane helix</keyword>
<keyword evidence="2 5" id="KW-0812">Transmembrane</keyword>
<feature type="transmembrane region" description="Helical" evidence="5">
    <location>
        <begin position="61"/>
        <end position="79"/>
    </location>
</feature>
<feature type="transmembrane region" description="Helical" evidence="5">
    <location>
        <begin position="192"/>
        <end position="219"/>
    </location>
</feature>
<dbReference type="EMBL" id="JACIJF010000002">
    <property type="protein sequence ID" value="MBB5709795.1"/>
    <property type="molecule type" value="Genomic_DNA"/>
</dbReference>
<feature type="transmembrane region" description="Helical" evidence="5">
    <location>
        <begin position="20"/>
        <end position="41"/>
    </location>
</feature>
<dbReference type="AlphaFoldDB" id="A0A840YBX3"/>
<sequence>MLQALSLSLGQLFDRPVLAVFAKSFLLTLLLFAAGGVGLWYALHGLEAAVSGWTGSAGSGWLADVATVLVLVLAWWLLFRAIAIAAVGVFADDVVAAVEARHYPTSHAAAHDVPLARSAAMGLGSAARAVGVNLLMSPLYLVLLITGVGTAAAFFLVNAWLLGRDLGDMVAVRHMPFAEVADWRTRTRGRRFVLGAVVTALLLIPFVNLAAPVLGAAMATHLFHRGRRA</sequence>
<evidence type="ECO:0000256" key="4">
    <source>
        <dbReference type="ARBA" id="ARBA00023136"/>
    </source>
</evidence>
<proteinExistence type="predicted"/>
<evidence type="ECO:0000256" key="2">
    <source>
        <dbReference type="ARBA" id="ARBA00022692"/>
    </source>
</evidence>
<keyword evidence="7" id="KW-1185">Reference proteome</keyword>
<dbReference type="RefSeq" id="WP_184085046.1">
    <property type="nucleotide sequence ID" value="NZ_JACIJF010000002.1"/>
</dbReference>